<evidence type="ECO:0000313" key="1">
    <source>
        <dbReference type="EMBL" id="VDO80370.1"/>
    </source>
</evidence>
<reference evidence="1 2" key="2">
    <citation type="submission" date="2018-11" db="EMBL/GenBank/DDBJ databases">
        <authorList>
            <consortium name="Pathogen Informatics"/>
        </authorList>
    </citation>
    <scope>NUCLEOTIDE SEQUENCE [LARGE SCALE GENOMIC DNA]</scope>
</reference>
<name>A0A183I979_9BILA</name>
<dbReference type="OrthoDB" id="125347at2759"/>
<keyword evidence="2" id="KW-1185">Reference proteome</keyword>
<reference evidence="3" key="1">
    <citation type="submission" date="2016-06" db="UniProtKB">
        <authorList>
            <consortium name="WormBaseParasite"/>
        </authorList>
    </citation>
    <scope>IDENTIFICATION</scope>
</reference>
<gene>
    <name evidence="1" type="ORF">SBAD_LOCUS173</name>
</gene>
<dbReference type="Proteomes" id="UP000270296">
    <property type="component" value="Unassembled WGS sequence"/>
</dbReference>
<protein>
    <submittedName>
        <fullName evidence="3">Integrase</fullName>
    </submittedName>
</protein>
<dbReference type="EMBL" id="UZAM01000297">
    <property type="protein sequence ID" value="VDO80370.1"/>
    <property type="molecule type" value="Genomic_DNA"/>
</dbReference>
<proteinExistence type="predicted"/>
<dbReference type="WBParaSite" id="SBAD_0000018501-mRNA-1">
    <property type="protein sequence ID" value="SBAD_0000018501-mRNA-1"/>
    <property type="gene ID" value="SBAD_0000018501"/>
</dbReference>
<evidence type="ECO:0000313" key="2">
    <source>
        <dbReference type="Proteomes" id="UP000270296"/>
    </source>
</evidence>
<accession>A0A183I979</accession>
<dbReference type="AlphaFoldDB" id="A0A183I979"/>
<evidence type="ECO:0000313" key="3">
    <source>
        <dbReference type="WBParaSite" id="SBAD_0000018501-mRNA-1"/>
    </source>
</evidence>
<organism evidence="3">
    <name type="scientific">Soboliphyme baturini</name>
    <dbReference type="NCBI Taxonomy" id="241478"/>
    <lineage>
        <taxon>Eukaryota</taxon>
        <taxon>Metazoa</taxon>
        <taxon>Ecdysozoa</taxon>
        <taxon>Nematoda</taxon>
        <taxon>Enoplea</taxon>
        <taxon>Dorylaimia</taxon>
        <taxon>Dioctophymatida</taxon>
        <taxon>Dioctophymatoidea</taxon>
        <taxon>Soboliphymatidae</taxon>
        <taxon>Soboliphyme</taxon>
    </lineage>
</organism>
<sequence>MDSDEESLPKVYWRDYTIASRKLLWPEVVHDYKDLAPDEGVAKLLRGDAFDNISADDVNDLIDAHSQPLTDEDLTEMTKLASEKEEQEELVAEE</sequence>